<proteinExistence type="predicted"/>
<evidence type="ECO:0000313" key="3">
    <source>
        <dbReference type="Proteomes" id="UP000077177"/>
    </source>
</evidence>
<reference evidence="3" key="1">
    <citation type="submission" date="2015-01" db="EMBL/GenBank/DDBJ databases">
        <title>Flavisolibacter sp./LCS9/ whole genome sequencing.</title>
        <authorList>
            <person name="Kim M.K."/>
            <person name="Srinivasan S."/>
            <person name="Lee J.-J."/>
        </authorList>
    </citation>
    <scope>NUCLEOTIDE SEQUENCE [LARGE SCALE GENOMIC DNA]</scope>
    <source>
        <strain evidence="3">LCS9</strain>
    </source>
</reference>
<gene>
    <name evidence="2" type="ORF">SY85_03085</name>
</gene>
<organism evidence="2 3">
    <name type="scientific">Flavisolibacter tropicus</name>
    <dbReference type="NCBI Taxonomy" id="1492898"/>
    <lineage>
        <taxon>Bacteria</taxon>
        <taxon>Pseudomonadati</taxon>
        <taxon>Bacteroidota</taxon>
        <taxon>Chitinophagia</taxon>
        <taxon>Chitinophagales</taxon>
        <taxon>Chitinophagaceae</taxon>
        <taxon>Flavisolibacter</taxon>
    </lineage>
</organism>
<dbReference type="OrthoDB" id="672632at2"/>
<dbReference type="AlphaFoldDB" id="A0A172TRC9"/>
<sequence>MARQAGPLFFTGTIDDITFYKMEGVYLARKKSSLNRRQFRTDPRFARSRKSAEAFGEASQLASAIYWQLPKNQRGKGVVNRLTAQVGELLKKGKTREEVIQHFLIHDQHPITHTTLKSQANEPSPKPERNSAWKVTPKGKLIGPMPLKILSNDTGTSFASAAKLNSYFVPQRE</sequence>
<dbReference type="EMBL" id="CP011390">
    <property type="protein sequence ID" value="ANE49639.1"/>
    <property type="molecule type" value="Genomic_DNA"/>
</dbReference>
<evidence type="ECO:0000256" key="1">
    <source>
        <dbReference type="SAM" id="MobiDB-lite"/>
    </source>
</evidence>
<protein>
    <submittedName>
        <fullName evidence="2">Uncharacterized protein</fullName>
    </submittedName>
</protein>
<dbReference type="STRING" id="1492898.SY85_03085"/>
<reference evidence="2 3" key="2">
    <citation type="journal article" date="2016" name="Int. J. Syst. Evol. Microbiol.">
        <title>Flavisolibacter tropicus sp. nov., isolated from tropical soil.</title>
        <authorList>
            <person name="Lee J.J."/>
            <person name="Kang M.S."/>
            <person name="Kim G.S."/>
            <person name="Lee C.S."/>
            <person name="Lim S."/>
            <person name="Lee J."/>
            <person name="Roh S.H."/>
            <person name="Kang H."/>
            <person name="Ha J.M."/>
            <person name="Bae S."/>
            <person name="Jung H.Y."/>
            <person name="Kim M.K."/>
        </authorList>
    </citation>
    <scope>NUCLEOTIDE SEQUENCE [LARGE SCALE GENOMIC DNA]</scope>
    <source>
        <strain evidence="2 3">LCS9</strain>
    </source>
</reference>
<name>A0A172TRC9_9BACT</name>
<feature type="region of interest" description="Disordered" evidence="1">
    <location>
        <begin position="116"/>
        <end position="139"/>
    </location>
</feature>
<accession>A0A172TRC9</accession>
<evidence type="ECO:0000313" key="2">
    <source>
        <dbReference type="EMBL" id="ANE49639.1"/>
    </source>
</evidence>
<dbReference type="KEGG" id="fla:SY85_03085"/>
<keyword evidence="3" id="KW-1185">Reference proteome</keyword>
<dbReference type="RefSeq" id="WP_066401761.1">
    <property type="nucleotide sequence ID" value="NZ_CP011390.1"/>
</dbReference>
<dbReference type="Proteomes" id="UP000077177">
    <property type="component" value="Chromosome"/>
</dbReference>